<dbReference type="EC" id="2.1.1.199" evidence="7"/>
<dbReference type="AlphaFoldDB" id="W6A811"/>
<dbReference type="PANTHER" id="PTHR11265">
    <property type="entry name" value="S-ADENOSYL-METHYLTRANSFERASE MRAW"/>
    <property type="match status" value="1"/>
</dbReference>
<keyword evidence="6 7" id="KW-0949">S-adenosyl-L-methionine</keyword>
<sequence length="317" mass="36453">MAQEHISVLLNESIAMLDINKNGIYVDCTMGRAGHSVEILQKLENGHLYAIDQDVEAIEGSQKKLEQVSKNFTILEGNFVDIKALLALQNVKKVDGILYDLGVSSPQFDNGQRGFSYRYDAPLDMRMDNINNLLTAKTVVNTYDEKQLADIFWKYGEEKFSFLIAKNIVKFRVNQPINTTYELVDIIKASLPQKVLKQKKHPAKKVFQALRVYVNNELEVLKKSLIQSLELLNPNGRLVVITFQSLEEKIIKDLFKAKTQNDQDKFLRQLPFNNMEIEKEYQLLIKKPIVASEQELEQNRRAHSAKLWAIKRVKAND</sequence>
<comment type="function">
    <text evidence="7">Specifically methylates the N4 position of cytidine in position 1402 (C1402) of 16S rRNA.</text>
</comment>
<dbReference type="Gene3D" id="1.10.150.170">
    <property type="entry name" value="Putative methyltransferase TM0872, insert domain"/>
    <property type="match status" value="1"/>
</dbReference>
<accession>W6A811</accession>
<keyword evidence="9" id="KW-1185">Reference proteome</keyword>
<keyword evidence="5 7" id="KW-0808">Transferase</keyword>
<comment type="similarity">
    <text evidence="1 7">Belongs to the methyltransferase superfamily. RsmH family.</text>
</comment>
<dbReference type="OrthoDB" id="9806637at2"/>
<evidence type="ECO:0000256" key="5">
    <source>
        <dbReference type="ARBA" id="ARBA00022679"/>
    </source>
</evidence>
<keyword evidence="2 7" id="KW-0963">Cytoplasm</keyword>
<dbReference type="GO" id="GO:0071424">
    <property type="term" value="F:rRNA (cytosine-N4-)-methyltransferase activity"/>
    <property type="evidence" value="ECO:0007669"/>
    <property type="project" value="UniProtKB-UniRule"/>
</dbReference>
<dbReference type="SUPFAM" id="SSF53335">
    <property type="entry name" value="S-adenosyl-L-methionine-dependent methyltransferases"/>
    <property type="match status" value="1"/>
</dbReference>
<dbReference type="InterPro" id="IPR029063">
    <property type="entry name" value="SAM-dependent_MTases_sf"/>
</dbReference>
<feature type="binding site" evidence="7">
    <location>
        <position position="79"/>
    </location>
    <ligand>
        <name>S-adenosyl-L-methionine</name>
        <dbReference type="ChEBI" id="CHEBI:59789"/>
    </ligand>
</feature>
<evidence type="ECO:0000313" key="9">
    <source>
        <dbReference type="Proteomes" id="UP000019267"/>
    </source>
</evidence>
<organism evidence="8 9">
    <name type="scientific">Spiroplasma culicicola AES-1</name>
    <dbReference type="NCBI Taxonomy" id="1276246"/>
    <lineage>
        <taxon>Bacteria</taxon>
        <taxon>Bacillati</taxon>
        <taxon>Mycoplasmatota</taxon>
        <taxon>Mollicutes</taxon>
        <taxon>Entomoplasmatales</taxon>
        <taxon>Spiroplasmataceae</taxon>
        <taxon>Spiroplasma</taxon>
    </lineage>
</organism>
<dbReference type="Proteomes" id="UP000019267">
    <property type="component" value="Chromosome"/>
</dbReference>
<dbReference type="Gene3D" id="3.40.50.150">
    <property type="entry name" value="Vaccinia Virus protein VP39"/>
    <property type="match status" value="1"/>
</dbReference>
<dbReference type="eggNOG" id="COG0275">
    <property type="taxonomic scope" value="Bacteria"/>
</dbReference>
<evidence type="ECO:0000313" key="8">
    <source>
        <dbReference type="EMBL" id="AHI53127.1"/>
    </source>
</evidence>
<feature type="binding site" evidence="7">
    <location>
        <position position="52"/>
    </location>
    <ligand>
        <name>S-adenosyl-L-methionine</name>
        <dbReference type="ChEBI" id="CHEBI:59789"/>
    </ligand>
</feature>
<dbReference type="GO" id="GO:0070475">
    <property type="term" value="P:rRNA base methylation"/>
    <property type="evidence" value="ECO:0007669"/>
    <property type="project" value="UniProtKB-UniRule"/>
</dbReference>
<dbReference type="InterPro" id="IPR023397">
    <property type="entry name" value="SAM-dep_MeTrfase_MraW_recog"/>
</dbReference>
<evidence type="ECO:0000256" key="6">
    <source>
        <dbReference type="ARBA" id="ARBA00022691"/>
    </source>
</evidence>
<feature type="binding site" evidence="7">
    <location>
        <begin position="33"/>
        <end position="35"/>
    </location>
    <ligand>
        <name>S-adenosyl-L-methionine</name>
        <dbReference type="ChEBI" id="CHEBI:59789"/>
    </ligand>
</feature>
<keyword evidence="4 7" id="KW-0489">Methyltransferase</keyword>
<dbReference type="STRING" id="1276246.SCULI_v1c07860"/>
<evidence type="ECO:0000256" key="7">
    <source>
        <dbReference type="HAMAP-Rule" id="MF_01007"/>
    </source>
</evidence>
<evidence type="ECO:0000256" key="4">
    <source>
        <dbReference type="ARBA" id="ARBA00022603"/>
    </source>
</evidence>
<gene>
    <name evidence="8" type="primary">mraW</name>
    <name evidence="7" type="synonym">rsmH</name>
    <name evidence="8" type="ORF">SCULI_v1c07860</name>
</gene>
<dbReference type="Pfam" id="PF01795">
    <property type="entry name" value="Methyltransf_5"/>
    <property type="match status" value="1"/>
</dbReference>
<evidence type="ECO:0000256" key="1">
    <source>
        <dbReference type="ARBA" id="ARBA00010396"/>
    </source>
</evidence>
<dbReference type="PATRIC" id="fig|1276246.3.peg.783"/>
<dbReference type="HAMAP" id="MF_01007">
    <property type="entry name" value="16SrRNA_methyltr_H"/>
    <property type="match status" value="1"/>
</dbReference>
<dbReference type="KEGG" id="scq:SCULI_v1c07860"/>
<reference evidence="8 9" key="1">
    <citation type="journal article" date="2014" name="Genome Biol. Evol.">
        <title>Molecular evolution of the substrate utilization strategies and putative virulence factors in mosquito-associated Spiroplasma species.</title>
        <authorList>
            <person name="Chang T.H."/>
            <person name="Lo W.S."/>
            <person name="Ku C."/>
            <person name="Chen L.L."/>
            <person name="Kuo C.H."/>
        </authorList>
    </citation>
    <scope>NUCLEOTIDE SEQUENCE [LARGE SCALE GENOMIC DNA]</scope>
    <source>
        <strain evidence="8">AES-1</strain>
    </source>
</reference>
<name>W6A811_9MOLU</name>
<dbReference type="GO" id="GO:0005737">
    <property type="term" value="C:cytoplasm"/>
    <property type="evidence" value="ECO:0007669"/>
    <property type="project" value="UniProtKB-SubCell"/>
</dbReference>
<dbReference type="NCBIfam" id="TIGR00006">
    <property type="entry name" value="16S rRNA (cytosine(1402)-N(4))-methyltransferase RsmH"/>
    <property type="match status" value="1"/>
</dbReference>
<dbReference type="HOGENOM" id="CLU_038422_2_0_14"/>
<dbReference type="RefSeq" id="WP_025363356.1">
    <property type="nucleotide sequence ID" value="NZ_CP006681.1"/>
</dbReference>
<dbReference type="InterPro" id="IPR002903">
    <property type="entry name" value="RsmH"/>
</dbReference>
<dbReference type="PIRSF" id="PIRSF004486">
    <property type="entry name" value="MraW"/>
    <property type="match status" value="1"/>
</dbReference>
<comment type="catalytic activity">
    <reaction evidence="7">
        <text>cytidine(1402) in 16S rRNA + S-adenosyl-L-methionine = N(4)-methylcytidine(1402) in 16S rRNA + S-adenosyl-L-homocysteine + H(+)</text>
        <dbReference type="Rhea" id="RHEA:42928"/>
        <dbReference type="Rhea" id="RHEA-COMP:10286"/>
        <dbReference type="Rhea" id="RHEA-COMP:10287"/>
        <dbReference type="ChEBI" id="CHEBI:15378"/>
        <dbReference type="ChEBI" id="CHEBI:57856"/>
        <dbReference type="ChEBI" id="CHEBI:59789"/>
        <dbReference type="ChEBI" id="CHEBI:74506"/>
        <dbReference type="ChEBI" id="CHEBI:82748"/>
        <dbReference type="EC" id="2.1.1.199"/>
    </reaction>
</comment>
<dbReference type="PANTHER" id="PTHR11265:SF0">
    <property type="entry name" value="12S RRNA N4-METHYLCYTIDINE METHYLTRANSFERASE"/>
    <property type="match status" value="1"/>
</dbReference>
<dbReference type="FunFam" id="1.10.150.170:FF:000003">
    <property type="entry name" value="Ribosomal RNA small subunit methyltransferase H"/>
    <property type="match status" value="1"/>
</dbReference>
<proteinExistence type="inferred from homology"/>
<evidence type="ECO:0000256" key="2">
    <source>
        <dbReference type="ARBA" id="ARBA00022490"/>
    </source>
</evidence>
<comment type="subcellular location">
    <subcellularLocation>
        <location evidence="7">Cytoplasm</location>
    </subcellularLocation>
</comment>
<feature type="binding site" evidence="7">
    <location>
        <position position="107"/>
    </location>
    <ligand>
        <name>S-adenosyl-L-methionine</name>
        <dbReference type="ChEBI" id="CHEBI:59789"/>
    </ligand>
</feature>
<feature type="binding site" evidence="7">
    <location>
        <position position="100"/>
    </location>
    <ligand>
        <name>S-adenosyl-L-methionine</name>
        <dbReference type="ChEBI" id="CHEBI:59789"/>
    </ligand>
</feature>
<evidence type="ECO:0000256" key="3">
    <source>
        <dbReference type="ARBA" id="ARBA00022552"/>
    </source>
</evidence>
<protein>
    <recommendedName>
        <fullName evidence="7">Ribosomal RNA small subunit methyltransferase H</fullName>
        <ecNumber evidence="7">2.1.1.199</ecNumber>
    </recommendedName>
    <alternativeName>
        <fullName evidence="7">16S rRNA m(4)C1402 methyltransferase</fullName>
    </alternativeName>
    <alternativeName>
        <fullName evidence="7">rRNA (cytosine-N(4)-)-methyltransferase RsmH</fullName>
    </alternativeName>
</protein>
<dbReference type="SUPFAM" id="SSF81799">
    <property type="entry name" value="Putative methyltransferase TM0872, insert domain"/>
    <property type="match status" value="1"/>
</dbReference>
<dbReference type="EMBL" id="CP006681">
    <property type="protein sequence ID" value="AHI53127.1"/>
    <property type="molecule type" value="Genomic_DNA"/>
</dbReference>
<keyword evidence="3 7" id="KW-0698">rRNA processing</keyword>